<comment type="caution">
    <text evidence="1">The sequence shown here is derived from an EMBL/GenBank/DDBJ whole genome shotgun (WGS) entry which is preliminary data.</text>
</comment>
<accession>A0ABV5N721</accession>
<name>A0ABV5N721_9ACTN</name>
<dbReference type="RefSeq" id="WP_381348885.1">
    <property type="nucleotide sequence ID" value="NZ_JBHMCY010000059.1"/>
</dbReference>
<dbReference type="EMBL" id="JBHMCY010000059">
    <property type="protein sequence ID" value="MFB9466069.1"/>
    <property type="molecule type" value="Genomic_DNA"/>
</dbReference>
<dbReference type="Proteomes" id="UP001589709">
    <property type="component" value="Unassembled WGS sequence"/>
</dbReference>
<proteinExistence type="predicted"/>
<protein>
    <recommendedName>
        <fullName evidence="3">DUF1963 domain-containing protein</fullName>
    </recommendedName>
</protein>
<organism evidence="1 2">
    <name type="scientific">Streptomyces cinereospinus</name>
    <dbReference type="NCBI Taxonomy" id="285561"/>
    <lineage>
        <taxon>Bacteria</taxon>
        <taxon>Bacillati</taxon>
        <taxon>Actinomycetota</taxon>
        <taxon>Actinomycetes</taxon>
        <taxon>Kitasatosporales</taxon>
        <taxon>Streptomycetaceae</taxon>
        <taxon>Streptomyces</taxon>
    </lineage>
</organism>
<sequence length="126" mass="13859">MPGSTIEGPEPPAKDVRALIPEYAALAREAVVLNPEPGDPDVRESPLGGGLLWPADEPWPYCAQPDHWTYGSDPRNRTEIVPGAVPMVPILQLYARDVPGWRLPQGKDLLQFVWCALMHDDDPGAR</sequence>
<keyword evidence="2" id="KW-1185">Reference proteome</keyword>
<reference evidence="1 2" key="1">
    <citation type="submission" date="2024-09" db="EMBL/GenBank/DDBJ databases">
        <authorList>
            <person name="Sun Q."/>
            <person name="Mori K."/>
        </authorList>
    </citation>
    <scope>NUCLEOTIDE SEQUENCE [LARGE SCALE GENOMIC DNA]</scope>
    <source>
        <strain evidence="1 2">JCM 6917</strain>
    </source>
</reference>
<dbReference type="Gene3D" id="2.30.320.10">
    <property type="entry name" value="YwqG-like"/>
    <property type="match status" value="1"/>
</dbReference>
<evidence type="ECO:0000313" key="2">
    <source>
        <dbReference type="Proteomes" id="UP001589709"/>
    </source>
</evidence>
<evidence type="ECO:0008006" key="3">
    <source>
        <dbReference type="Google" id="ProtNLM"/>
    </source>
</evidence>
<gene>
    <name evidence="1" type="ORF">ACFF45_26000</name>
</gene>
<evidence type="ECO:0000313" key="1">
    <source>
        <dbReference type="EMBL" id="MFB9466069.1"/>
    </source>
</evidence>